<dbReference type="InterPro" id="IPR016039">
    <property type="entry name" value="Thiolase-like"/>
</dbReference>
<sequence length="357" mass="39232">MPTAFTRVLGSGFVTGEHCVKNEALSKICDTSDEWIRERTGIEQRYFVEEGTTTSDLGVRAARKALEDAKVSPEEIDYIVFATMTPDYYFPGCGGLLQTKLGLANVPALDIRQQCSGFIYGLQVCDALIRSGAAKRLLFVGAEVHTGFMPWSKQAFDLITDKAQGELPKDEHDFNTKFRDRTSLFGDAAGAMVLGPTDNPERGLLGFVLHSDGSKAESLYVASAGFAYRPYVGGDTHIKEARYVPSMDGRTVFKMAVSKMPEAVHEVCQKVGVTVDDIHMLIAHQANLRINEAVQKALKLPDERVYNNIQRYGNTTAATIPIAYDECRRNGKVKEGDLVCFVGLGAGFHWGAALMRE</sequence>
<proteinExistence type="inferred from homology"/>
<dbReference type="GO" id="GO:0004315">
    <property type="term" value="F:3-oxoacyl-[acyl-carrier-protein] synthase activity"/>
    <property type="evidence" value="ECO:0007669"/>
    <property type="project" value="InterPro"/>
</dbReference>
<keyword evidence="5" id="KW-0276">Fatty acid metabolism</keyword>
<dbReference type="Proteomes" id="UP000028725">
    <property type="component" value="Unassembled WGS sequence"/>
</dbReference>
<dbReference type="OrthoDB" id="9815506at2"/>
<dbReference type="EMBL" id="JMCB01000005">
    <property type="protein sequence ID" value="KFE69168.1"/>
    <property type="molecule type" value="Genomic_DNA"/>
</dbReference>
<dbReference type="Gene3D" id="3.40.47.10">
    <property type="match status" value="1"/>
</dbReference>
<evidence type="ECO:0000256" key="2">
    <source>
        <dbReference type="ARBA" id="ARBA00008642"/>
    </source>
</evidence>
<dbReference type="PANTHER" id="PTHR43091:SF1">
    <property type="entry name" value="BETA-KETOACYL-[ACYL-CARRIER-PROTEIN] SYNTHASE III, CHLOROPLASTIC"/>
    <property type="match status" value="1"/>
</dbReference>
<comment type="similarity">
    <text evidence="2">Belongs to the thiolase-like superfamily. FabH family.</text>
</comment>
<evidence type="ECO:0000256" key="5">
    <source>
        <dbReference type="ARBA" id="ARBA00022832"/>
    </source>
</evidence>
<dbReference type="GO" id="GO:0006633">
    <property type="term" value="P:fatty acid biosynthetic process"/>
    <property type="evidence" value="ECO:0007669"/>
    <property type="project" value="UniProtKB-KW"/>
</dbReference>
<feature type="domain" description="Beta-ketoacyl-[acyl-carrier-protein] synthase III C-terminal" evidence="8">
    <location>
        <begin position="268"/>
        <end position="356"/>
    </location>
</feature>
<dbReference type="STRING" id="394096.DB31_7070"/>
<feature type="domain" description="Beta-ketoacyl-[acyl-carrier-protein] synthase III N-terminal" evidence="9">
    <location>
        <begin position="109"/>
        <end position="155"/>
    </location>
</feature>
<evidence type="ECO:0000313" key="11">
    <source>
        <dbReference type="Proteomes" id="UP000028725"/>
    </source>
</evidence>
<dbReference type="Pfam" id="PF08545">
    <property type="entry name" value="ACP_syn_III"/>
    <property type="match status" value="2"/>
</dbReference>
<keyword evidence="4" id="KW-0808">Transferase</keyword>
<dbReference type="Pfam" id="PF08541">
    <property type="entry name" value="ACP_syn_III_C"/>
    <property type="match status" value="1"/>
</dbReference>
<keyword evidence="3" id="KW-0444">Lipid biosynthesis</keyword>
<keyword evidence="6" id="KW-0443">Lipid metabolism</keyword>
<dbReference type="InterPro" id="IPR013751">
    <property type="entry name" value="ACP_syn_III_N"/>
</dbReference>
<evidence type="ECO:0000259" key="9">
    <source>
        <dbReference type="Pfam" id="PF08545"/>
    </source>
</evidence>
<keyword evidence="7" id="KW-0275">Fatty acid biosynthesis</keyword>
<feature type="domain" description="Beta-ketoacyl-[acyl-carrier-protein] synthase III N-terminal" evidence="9">
    <location>
        <begin position="179"/>
        <end position="213"/>
    </location>
</feature>
<accession>A0A085WNA5</accession>
<evidence type="ECO:0000256" key="3">
    <source>
        <dbReference type="ARBA" id="ARBA00022516"/>
    </source>
</evidence>
<evidence type="ECO:0000256" key="4">
    <source>
        <dbReference type="ARBA" id="ARBA00022679"/>
    </source>
</evidence>
<dbReference type="CDD" id="cd00830">
    <property type="entry name" value="KAS_III"/>
    <property type="match status" value="1"/>
</dbReference>
<evidence type="ECO:0000259" key="8">
    <source>
        <dbReference type="Pfam" id="PF08541"/>
    </source>
</evidence>
<evidence type="ECO:0000256" key="1">
    <source>
        <dbReference type="ARBA" id="ARBA00005189"/>
    </source>
</evidence>
<dbReference type="InterPro" id="IPR013747">
    <property type="entry name" value="ACP_syn_III_C"/>
</dbReference>
<comment type="caution">
    <text evidence="10">The sequence shown here is derived from an EMBL/GenBank/DDBJ whole genome shotgun (WGS) entry which is preliminary data.</text>
</comment>
<comment type="pathway">
    <text evidence="1">Lipid metabolism.</text>
</comment>
<dbReference type="PANTHER" id="PTHR43091">
    <property type="entry name" value="3-OXOACYL-[ACYL-CARRIER-PROTEIN] SYNTHASE"/>
    <property type="match status" value="1"/>
</dbReference>
<evidence type="ECO:0000256" key="6">
    <source>
        <dbReference type="ARBA" id="ARBA00023098"/>
    </source>
</evidence>
<keyword evidence="11" id="KW-1185">Reference proteome</keyword>
<gene>
    <name evidence="10" type="ORF">DB31_7070</name>
</gene>
<name>A0A085WNA5_9BACT</name>
<protein>
    <submittedName>
        <fullName evidence="10">3-oxoacyl-[acyl-carrier-protein] synthase, KASIII</fullName>
    </submittedName>
</protein>
<organism evidence="10 11">
    <name type="scientific">Hyalangium minutum</name>
    <dbReference type="NCBI Taxonomy" id="394096"/>
    <lineage>
        <taxon>Bacteria</taxon>
        <taxon>Pseudomonadati</taxon>
        <taxon>Myxococcota</taxon>
        <taxon>Myxococcia</taxon>
        <taxon>Myxococcales</taxon>
        <taxon>Cystobacterineae</taxon>
        <taxon>Archangiaceae</taxon>
        <taxon>Hyalangium</taxon>
    </lineage>
</organism>
<reference evidence="10 11" key="1">
    <citation type="submission" date="2014-04" db="EMBL/GenBank/DDBJ databases">
        <title>Genome assembly of Hyalangium minutum DSM 14724.</title>
        <authorList>
            <person name="Sharma G."/>
            <person name="Subramanian S."/>
        </authorList>
    </citation>
    <scope>NUCLEOTIDE SEQUENCE [LARGE SCALE GENOMIC DNA]</scope>
    <source>
        <strain evidence="10 11">DSM 14724</strain>
    </source>
</reference>
<dbReference type="SUPFAM" id="SSF53901">
    <property type="entry name" value="Thiolase-like"/>
    <property type="match status" value="1"/>
</dbReference>
<dbReference type="AlphaFoldDB" id="A0A085WNA5"/>
<dbReference type="PATRIC" id="fig|394096.3.peg.3114"/>
<dbReference type="RefSeq" id="WP_044187961.1">
    <property type="nucleotide sequence ID" value="NZ_JMCB01000005.1"/>
</dbReference>
<evidence type="ECO:0000256" key="7">
    <source>
        <dbReference type="ARBA" id="ARBA00023160"/>
    </source>
</evidence>
<evidence type="ECO:0000313" key="10">
    <source>
        <dbReference type="EMBL" id="KFE69168.1"/>
    </source>
</evidence>